<proteinExistence type="predicted"/>
<dbReference type="Proteomes" id="UP001241537">
    <property type="component" value="Unassembled WGS sequence"/>
</dbReference>
<evidence type="ECO:0000313" key="1">
    <source>
        <dbReference type="EMBL" id="MDQ0153604.1"/>
    </source>
</evidence>
<protein>
    <submittedName>
        <fullName evidence="1">Phage-related protein</fullName>
    </submittedName>
</protein>
<sequence>MRHYFNFAGVDSRSFGTYLALSNAFDAPERNIEIVTVPGRNGTLTLLDGSYANFKLETTVYTPKDMQRNLGGLRAFLLSQNGYCRYEETIHPMECRLARYKGPFEVVSSDRVGAAVRLTFDCRPERFLKSGEHVVTLKSGQSLFNPTLYSARPLIRVYGKGEITTGGVTITINKTSGIYTDLDCDLQEAYTGSTNCNSNITLNNGEFPSLGAGEQVISYKGLTRVEVIPRWWTL</sequence>
<dbReference type="AlphaFoldDB" id="A0AAE3VC82"/>
<comment type="caution">
    <text evidence="1">The sequence shown here is derived from an EMBL/GenBank/DDBJ whole genome shotgun (WGS) entry which is preliminary data.</text>
</comment>
<reference evidence="1" key="1">
    <citation type="submission" date="2023-07" db="EMBL/GenBank/DDBJ databases">
        <title>Genomic Encyclopedia of Type Strains, Phase IV (KMG-IV): sequencing the most valuable type-strain genomes for metagenomic binning, comparative biology and taxonomic classification.</title>
        <authorList>
            <person name="Goeker M."/>
        </authorList>
    </citation>
    <scope>NUCLEOTIDE SEQUENCE</scope>
    <source>
        <strain evidence="1">DSM 19659</strain>
    </source>
</reference>
<keyword evidence="2" id="KW-1185">Reference proteome</keyword>
<gene>
    <name evidence="1" type="ORF">J2S20_002325</name>
</gene>
<evidence type="ECO:0000313" key="2">
    <source>
        <dbReference type="Proteomes" id="UP001241537"/>
    </source>
</evidence>
<name>A0AAE3VC82_9FIRM</name>
<accession>A0AAE3VC82</accession>
<dbReference type="RefSeq" id="WP_307255489.1">
    <property type="nucleotide sequence ID" value="NZ_JAUSTO010000025.1"/>
</dbReference>
<organism evidence="1 2">
    <name type="scientific">Moryella indoligenes</name>
    <dbReference type="NCBI Taxonomy" id="371674"/>
    <lineage>
        <taxon>Bacteria</taxon>
        <taxon>Bacillati</taxon>
        <taxon>Bacillota</taxon>
        <taxon>Clostridia</taxon>
        <taxon>Lachnospirales</taxon>
        <taxon>Lachnospiraceae</taxon>
        <taxon>Moryella</taxon>
    </lineage>
</organism>
<dbReference type="EMBL" id="JAUSTO010000025">
    <property type="protein sequence ID" value="MDQ0153604.1"/>
    <property type="molecule type" value="Genomic_DNA"/>
</dbReference>